<protein>
    <recommendedName>
        <fullName evidence="7">Cytochrome P450</fullName>
    </recommendedName>
</protein>
<dbReference type="GO" id="GO:0004497">
    <property type="term" value="F:monooxygenase activity"/>
    <property type="evidence" value="ECO:0007669"/>
    <property type="project" value="UniProtKB-KW"/>
</dbReference>
<dbReference type="GO" id="GO:0016705">
    <property type="term" value="F:oxidoreductase activity, acting on paired donors, with incorporation or reduction of molecular oxygen"/>
    <property type="evidence" value="ECO:0007669"/>
    <property type="project" value="InterPro"/>
</dbReference>
<dbReference type="InterPro" id="IPR001128">
    <property type="entry name" value="Cyt_P450"/>
</dbReference>
<dbReference type="InterPro" id="IPR050364">
    <property type="entry name" value="Cytochrome_P450_fung"/>
</dbReference>
<gene>
    <name evidence="6" type="ORF">BN869_000014233_1</name>
</gene>
<evidence type="ECO:0000313" key="6">
    <source>
        <dbReference type="EMBL" id="CEO58175.1"/>
    </source>
</evidence>
<keyword evidence="2 5" id="KW-0479">Metal-binding</keyword>
<keyword evidence="4 5" id="KW-0408">Iron</keyword>
<dbReference type="EMBL" id="CDPU01000451">
    <property type="protein sequence ID" value="CEO58175.1"/>
    <property type="molecule type" value="Genomic_DNA"/>
</dbReference>
<organism evidence="6">
    <name type="scientific">Bionectria ochroleuca</name>
    <name type="common">Gliocladium roseum</name>
    <dbReference type="NCBI Taxonomy" id="29856"/>
    <lineage>
        <taxon>Eukaryota</taxon>
        <taxon>Fungi</taxon>
        <taxon>Dikarya</taxon>
        <taxon>Ascomycota</taxon>
        <taxon>Pezizomycotina</taxon>
        <taxon>Sordariomycetes</taxon>
        <taxon>Hypocreomycetidae</taxon>
        <taxon>Hypocreales</taxon>
        <taxon>Bionectriaceae</taxon>
        <taxon>Clonostachys</taxon>
    </lineage>
</organism>
<feature type="binding site" description="axial binding residue" evidence="5">
    <location>
        <position position="309"/>
    </location>
    <ligand>
        <name>heme</name>
        <dbReference type="ChEBI" id="CHEBI:30413"/>
    </ligand>
    <ligandPart>
        <name>Fe</name>
        <dbReference type="ChEBI" id="CHEBI:18248"/>
    </ligandPart>
</feature>
<dbReference type="PANTHER" id="PTHR46300:SF12">
    <property type="entry name" value="P450, PUTATIVE (EUROFUNG)-RELATED"/>
    <property type="match status" value="1"/>
</dbReference>
<dbReference type="GO" id="GO:0005506">
    <property type="term" value="F:iron ion binding"/>
    <property type="evidence" value="ECO:0007669"/>
    <property type="project" value="InterPro"/>
</dbReference>
<dbReference type="PRINTS" id="PR00463">
    <property type="entry name" value="EP450I"/>
</dbReference>
<dbReference type="InterPro" id="IPR036396">
    <property type="entry name" value="Cyt_P450_sf"/>
</dbReference>
<keyword evidence="5" id="KW-0349">Heme</keyword>
<accession>A0A0B7KT38</accession>
<evidence type="ECO:0000256" key="3">
    <source>
        <dbReference type="ARBA" id="ARBA00023002"/>
    </source>
</evidence>
<dbReference type="AlphaFoldDB" id="A0A0B7KT38"/>
<dbReference type="SUPFAM" id="SSF48264">
    <property type="entry name" value="Cytochrome P450"/>
    <property type="match status" value="1"/>
</dbReference>
<evidence type="ECO:0008006" key="7">
    <source>
        <dbReference type="Google" id="ProtNLM"/>
    </source>
</evidence>
<sequence length="371" mass="42814">MERSPMGDLRCPWSAISSAKVGSVMLPVDGWAERRRVMHQLLSGTAMTKYAEYQKEESMVLLSSYLRKPQEWFAHNARYANSVIYRITFGKKPEAGGNAMKNVTKAQFLFLLNAPPYNFWDCFPGLVELPKFLQWWRGTFERAGKFTHDAYFEYYSPIKRNILEGKAPQSFARDVLLGQAKYQGSDTDKISGHLKARADLDRVCGADAARLPDFGDEESLPYINAFAKEILRWRRIFVWTPEHTLTENLEFEGYYFPRGTSFVINHASISENPDYFEDPLSFKPERWLDGNETDLAAGSWQFGGGRRPCVGYKLAQKSIFINLSKLFYCFDFEEREPFDDKTIQHFTMGVPFPINVRSRGAKWTELIERSP</sequence>
<evidence type="ECO:0000256" key="4">
    <source>
        <dbReference type="ARBA" id="ARBA00023004"/>
    </source>
</evidence>
<reference evidence="6" key="1">
    <citation type="submission" date="2015-01" db="EMBL/GenBank/DDBJ databases">
        <authorList>
            <person name="Durling Mikael"/>
        </authorList>
    </citation>
    <scope>NUCLEOTIDE SEQUENCE</scope>
</reference>
<evidence type="ECO:0000256" key="5">
    <source>
        <dbReference type="PIRSR" id="PIRSR602401-1"/>
    </source>
</evidence>
<evidence type="ECO:0000256" key="2">
    <source>
        <dbReference type="ARBA" id="ARBA00022723"/>
    </source>
</evidence>
<dbReference type="PANTHER" id="PTHR46300">
    <property type="entry name" value="P450, PUTATIVE (EUROFUNG)-RELATED-RELATED"/>
    <property type="match status" value="1"/>
</dbReference>
<dbReference type="Gene3D" id="1.10.630.10">
    <property type="entry name" value="Cytochrome P450"/>
    <property type="match status" value="2"/>
</dbReference>
<dbReference type="Pfam" id="PF00067">
    <property type="entry name" value="p450"/>
    <property type="match status" value="1"/>
</dbReference>
<evidence type="ECO:0000256" key="1">
    <source>
        <dbReference type="ARBA" id="ARBA00010617"/>
    </source>
</evidence>
<dbReference type="GO" id="GO:0020037">
    <property type="term" value="F:heme binding"/>
    <property type="evidence" value="ECO:0007669"/>
    <property type="project" value="InterPro"/>
</dbReference>
<comment type="cofactor">
    <cofactor evidence="5">
        <name>heme</name>
        <dbReference type="ChEBI" id="CHEBI:30413"/>
    </cofactor>
</comment>
<comment type="similarity">
    <text evidence="1">Belongs to the cytochrome P450 family.</text>
</comment>
<name>A0A0B7KT38_BIOOC</name>
<keyword evidence="3" id="KW-0560">Oxidoreductase</keyword>
<proteinExistence type="inferred from homology"/>
<dbReference type="InterPro" id="IPR002401">
    <property type="entry name" value="Cyt_P450_E_grp-I"/>
</dbReference>